<dbReference type="EMBL" id="JAWZSR010000001">
    <property type="protein sequence ID" value="MDX8044863.1"/>
    <property type="molecule type" value="Genomic_DNA"/>
</dbReference>
<dbReference type="Proteomes" id="UP001277972">
    <property type="component" value="Unassembled WGS sequence"/>
</dbReference>
<keyword evidence="2" id="KW-1185">Reference proteome</keyword>
<gene>
    <name evidence="1" type="ORF">SH601_02590</name>
</gene>
<name>A0ACC6M1N8_9BACI</name>
<evidence type="ECO:0000313" key="2">
    <source>
        <dbReference type="Proteomes" id="UP001277972"/>
    </source>
</evidence>
<accession>A0ACC6M1N8</accession>
<protein>
    <submittedName>
        <fullName evidence="1">Uncharacterized protein</fullName>
    </submittedName>
</protein>
<organism evidence="1 2">
    <name type="scientific">Gracilibacillus pellucidus</name>
    <dbReference type="NCBI Taxonomy" id="3095368"/>
    <lineage>
        <taxon>Bacteria</taxon>
        <taxon>Bacillati</taxon>
        <taxon>Bacillota</taxon>
        <taxon>Bacilli</taxon>
        <taxon>Bacillales</taxon>
        <taxon>Bacillaceae</taxon>
        <taxon>Gracilibacillus</taxon>
    </lineage>
</organism>
<comment type="caution">
    <text evidence="1">The sequence shown here is derived from an EMBL/GenBank/DDBJ whole genome shotgun (WGS) entry which is preliminary data.</text>
</comment>
<reference evidence="1" key="1">
    <citation type="submission" date="2023-11" db="EMBL/GenBank/DDBJ databases">
        <title>Gracilibacillus pellucida a moderately halophilic bacterium isolated from saline soil in Xinjiang province.</title>
        <authorList>
            <person name="Zhang Z."/>
            <person name="Tan F."/>
            <person name="Wang Y."/>
            <person name="Xia M."/>
        </authorList>
    </citation>
    <scope>NUCLEOTIDE SEQUENCE</scope>
    <source>
        <strain evidence="1">S3-1-1</strain>
    </source>
</reference>
<sequence length="110" mass="13351">MVDEWWNTIVRVLDYFLITMQSEVFFVFYIVTGLVVLYYLCKPLIRFLVALEWHTFLTYIVVVLCMFHLIYMYMDEPNWRYIIYGISIFSLIISVNRLFTVLKDKQAHSN</sequence>
<proteinExistence type="predicted"/>
<evidence type="ECO:0000313" key="1">
    <source>
        <dbReference type="EMBL" id="MDX8044863.1"/>
    </source>
</evidence>